<sequence>MSKNSDASRSIIRRKRIKTDRVRISSVQLSKLFFNIANFRRTKVIFFIIIQNQAKAEPERENRIRKKKQQRVRESNRHNRSSRRRADRQAANQRRRRASPGVEGVAALHARDEGRRHGALRVLQRRAREPAARCGGRRRAAPARAHGRPGVRQGG</sequence>
<feature type="compositionally biased region" description="Basic residues" evidence="1">
    <location>
        <begin position="135"/>
        <end position="149"/>
    </location>
</feature>
<reference evidence="2 3" key="1">
    <citation type="submission" date="2016-09" db="EMBL/GenBank/DDBJ databases">
        <title>The draft genome of Dichanthelium oligosanthes: A C3 panicoid grass species.</title>
        <authorList>
            <person name="Studer A.J."/>
            <person name="Schnable J.C."/>
            <person name="Brutnell T.P."/>
        </authorList>
    </citation>
    <scope>NUCLEOTIDE SEQUENCE [LARGE SCALE GENOMIC DNA]</scope>
    <source>
        <strain evidence="3">cv. Kellogg 1175</strain>
        <tissue evidence="2">Leaf</tissue>
    </source>
</reference>
<comment type="caution">
    <text evidence="2">The sequence shown here is derived from an EMBL/GenBank/DDBJ whole genome shotgun (WGS) entry which is preliminary data.</text>
</comment>
<feature type="region of interest" description="Disordered" evidence="1">
    <location>
        <begin position="54"/>
        <end position="155"/>
    </location>
</feature>
<keyword evidence="3" id="KW-1185">Reference proteome</keyword>
<dbReference type="Proteomes" id="UP000095767">
    <property type="component" value="Unassembled WGS sequence"/>
</dbReference>
<evidence type="ECO:0000313" key="3">
    <source>
        <dbReference type="Proteomes" id="UP000095767"/>
    </source>
</evidence>
<name>A0A1E5VTC9_9POAL</name>
<proteinExistence type="predicted"/>
<dbReference type="EMBL" id="LWDX02030288">
    <property type="protein sequence ID" value="OEL28334.1"/>
    <property type="molecule type" value="Genomic_DNA"/>
</dbReference>
<evidence type="ECO:0000256" key="1">
    <source>
        <dbReference type="SAM" id="MobiDB-lite"/>
    </source>
</evidence>
<gene>
    <name evidence="2" type="ORF">BAE44_0010649</name>
</gene>
<dbReference type="AlphaFoldDB" id="A0A1E5VTC9"/>
<protein>
    <submittedName>
        <fullName evidence="2">Uncharacterized protein</fullName>
    </submittedName>
</protein>
<organism evidence="2 3">
    <name type="scientific">Dichanthelium oligosanthes</name>
    <dbReference type="NCBI Taxonomy" id="888268"/>
    <lineage>
        <taxon>Eukaryota</taxon>
        <taxon>Viridiplantae</taxon>
        <taxon>Streptophyta</taxon>
        <taxon>Embryophyta</taxon>
        <taxon>Tracheophyta</taxon>
        <taxon>Spermatophyta</taxon>
        <taxon>Magnoliopsida</taxon>
        <taxon>Liliopsida</taxon>
        <taxon>Poales</taxon>
        <taxon>Poaceae</taxon>
        <taxon>PACMAD clade</taxon>
        <taxon>Panicoideae</taxon>
        <taxon>Panicodae</taxon>
        <taxon>Paniceae</taxon>
        <taxon>Dichantheliinae</taxon>
        <taxon>Dichanthelium</taxon>
    </lineage>
</organism>
<evidence type="ECO:0000313" key="2">
    <source>
        <dbReference type="EMBL" id="OEL28334.1"/>
    </source>
</evidence>
<accession>A0A1E5VTC9</accession>